<sequence>MTIETVAAFRRFNRFYTNLIGVLRAGLLDSPYSLAEARVLYELANAPVPALEVAGLRQGLDMDAGYLSRILGRFEADGLVVRERSDADARKQRIRLTDAGRTAQAELDRRSDAQAGVLLGAATEGDQRRLVGAMGAIESILTSAGPTASGVRAGAGAGAGAAAHGGATSGRTVVLRPPGPGDLGWVVQRHGALYAAEYGWNDEFEGLVARIVADYAESRDPHWDRGWIAEVDGEPVGSIFCVRADPGDAAEGPGPAAGLARGTTAKLRLLLVEPKARGMGVGGRLVDECVRFAQSIGYADMVLFTHDILVEARRLYQRAGFVLDSEERKPAYGQDLVHQHWRRNF</sequence>
<dbReference type="RefSeq" id="WP_344618605.1">
    <property type="nucleotide sequence ID" value="NZ_BAAARV010000088.1"/>
</dbReference>
<dbReference type="InterPro" id="IPR036388">
    <property type="entry name" value="WH-like_DNA-bd_sf"/>
</dbReference>
<dbReference type="CDD" id="cd04301">
    <property type="entry name" value="NAT_SF"/>
    <property type="match status" value="1"/>
</dbReference>
<comment type="caution">
    <text evidence="4">The sequence shown here is derived from an EMBL/GenBank/DDBJ whole genome shotgun (WGS) entry which is preliminary data.</text>
</comment>
<dbReference type="PANTHER" id="PTHR13947">
    <property type="entry name" value="GNAT FAMILY N-ACETYLTRANSFERASE"/>
    <property type="match status" value="1"/>
</dbReference>
<evidence type="ECO:0000259" key="2">
    <source>
        <dbReference type="PROSITE" id="PS50995"/>
    </source>
</evidence>
<dbReference type="EMBL" id="BAAARV010000088">
    <property type="protein sequence ID" value="GAA2380604.1"/>
    <property type="molecule type" value="Genomic_DNA"/>
</dbReference>
<dbReference type="SUPFAM" id="SSF46785">
    <property type="entry name" value="Winged helix' DNA-binding domain"/>
    <property type="match status" value="1"/>
</dbReference>
<dbReference type="Proteomes" id="UP001501444">
    <property type="component" value="Unassembled WGS sequence"/>
</dbReference>
<keyword evidence="5" id="KW-1185">Reference proteome</keyword>
<proteinExistence type="predicted"/>
<dbReference type="SUPFAM" id="SSF55729">
    <property type="entry name" value="Acyl-CoA N-acyltransferases (Nat)"/>
    <property type="match status" value="1"/>
</dbReference>
<dbReference type="InterPro" id="IPR016181">
    <property type="entry name" value="Acyl_CoA_acyltransferase"/>
</dbReference>
<protein>
    <submittedName>
        <fullName evidence="4">Helix-turn-helix domain-containing GNAT family N-acetyltransferase</fullName>
    </submittedName>
</protein>
<dbReference type="Gene3D" id="1.10.10.10">
    <property type="entry name" value="Winged helix-like DNA-binding domain superfamily/Winged helix DNA-binding domain"/>
    <property type="match status" value="1"/>
</dbReference>
<name>A0ABN3HHW0_9ACTN</name>
<evidence type="ECO:0000313" key="5">
    <source>
        <dbReference type="Proteomes" id="UP001501444"/>
    </source>
</evidence>
<dbReference type="InterPro" id="IPR050769">
    <property type="entry name" value="NAT_camello-type"/>
</dbReference>
<accession>A0ABN3HHW0</accession>
<dbReference type="InterPro" id="IPR036390">
    <property type="entry name" value="WH_DNA-bd_sf"/>
</dbReference>
<feature type="domain" description="N-acetyltransferase" evidence="3">
    <location>
        <begin position="173"/>
        <end position="343"/>
    </location>
</feature>
<reference evidence="4 5" key="1">
    <citation type="journal article" date="2019" name="Int. J. Syst. Evol. Microbiol.">
        <title>The Global Catalogue of Microorganisms (GCM) 10K type strain sequencing project: providing services to taxonomists for standard genome sequencing and annotation.</title>
        <authorList>
            <consortium name="The Broad Institute Genomics Platform"/>
            <consortium name="The Broad Institute Genome Sequencing Center for Infectious Disease"/>
            <person name="Wu L."/>
            <person name="Ma J."/>
        </authorList>
    </citation>
    <scope>NUCLEOTIDE SEQUENCE [LARGE SCALE GENOMIC DNA]</scope>
    <source>
        <strain evidence="4 5">JCM 3272</strain>
    </source>
</reference>
<feature type="domain" description="HTH marR-type" evidence="2">
    <location>
        <begin position="1"/>
        <end position="139"/>
    </location>
</feature>
<dbReference type="Gene3D" id="3.40.630.30">
    <property type="match status" value="1"/>
</dbReference>
<dbReference type="InterPro" id="IPR000835">
    <property type="entry name" value="HTH_MarR-typ"/>
</dbReference>
<dbReference type="SMART" id="SM00347">
    <property type="entry name" value="HTH_MARR"/>
    <property type="match status" value="1"/>
</dbReference>
<dbReference type="PROSITE" id="PS51186">
    <property type="entry name" value="GNAT"/>
    <property type="match status" value="1"/>
</dbReference>
<evidence type="ECO:0000256" key="1">
    <source>
        <dbReference type="ARBA" id="ARBA00022679"/>
    </source>
</evidence>
<gene>
    <name evidence="4" type="ORF">GCM10010170_087810</name>
</gene>
<evidence type="ECO:0000259" key="3">
    <source>
        <dbReference type="PROSITE" id="PS51186"/>
    </source>
</evidence>
<dbReference type="InterPro" id="IPR000182">
    <property type="entry name" value="GNAT_dom"/>
</dbReference>
<dbReference type="Pfam" id="PF00583">
    <property type="entry name" value="Acetyltransf_1"/>
    <property type="match status" value="1"/>
</dbReference>
<dbReference type="PROSITE" id="PS50995">
    <property type="entry name" value="HTH_MARR_2"/>
    <property type="match status" value="1"/>
</dbReference>
<evidence type="ECO:0000313" key="4">
    <source>
        <dbReference type="EMBL" id="GAA2380604.1"/>
    </source>
</evidence>
<organism evidence="4 5">
    <name type="scientific">Dactylosporangium salmoneum</name>
    <dbReference type="NCBI Taxonomy" id="53361"/>
    <lineage>
        <taxon>Bacteria</taxon>
        <taxon>Bacillati</taxon>
        <taxon>Actinomycetota</taxon>
        <taxon>Actinomycetes</taxon>
        <taxon>Micromonosporales</taxon>
        <taxon>Micromonosporaceae</taxon>
        <taxon>Dactylosporangium</taxon>
    </lineage>
</organism>
<keyword evidence="1" id="KW-0808">Transferase</keyword>
<dbReference type="PANTHER" id="PTHR13947:SF37">
    <property type="entry name" value="LD18367P"/>
    <property type="match status" value="1"/>
</dbReference>
<dbReference type="Pfam" id="PF12802">
    <property type="entry name" value="MarR_2"/>
    <property type="match status" value="1"/>
</dbReference>